<proteinExistence type="predicted"/>
<evidence type="ECO:0000259" key="2">
    <source>
        <dbReference type="Pfam" id="PF09972"/>
    </source>
</evidence>
<dbReference type="Pfam" id="PF09972">
    <property type="entry name" value="DUF2207"/>
    <property type="match status" value="1"/>
</dbReference>
<keyword evidence="1" id="KW-1133">Transmembrane helix</keyword>
<keyword evidence="4" id="KW-1185">Reference proteome</keyword>
<dbReference type="Proteomes" id="UP000625316">
    <property type="component" value="Unassembled WGS sequence"/>
</dbReference>
<dbReference type="RefSeq" id="WP_264327581.1">
    <property type="nucleotide sequence ID" value="NZ_JADEXQ010000124.1"/>
</dbReference>
<keyword evidence="1" id="KW-0472">Membrane</keyword>
<organism evidence="3 4">
    <name type="scientific">Romeriopsis navalis LEGE 11480</name>
    <dbReference type="NCBI Taxonomy" id="2777977"/>
    <lineage>
        <taxon>Bacteria</taxon>
        <taxon>Bacillati</taxon>
        <taxon>Cyanobacteriota</taxon>
        <taxon>Cyanophyceae</taxon>
        <taxon>Leptolyngbyales</taxon>
        <taxon>Leptolyngbyaceae</taxon>
        <taxon>Romeriopsis</taxon>
        <taxon>Romeriopsis navalis</taxon>
    </lineage>
</organism>
<gene>
    <name evidence="3" type="ORF">IQ266_23795</name>
</gene>
<evidence type="ECO:0000313" key="4">
    <source>
        <dbReference type="Proteomes" id="UP000625316"/>
    </source>
</evidence>
<keyword evidence="1" id="KW-0812">Transmembrane</keyword>
<dbReference type="AlphaFoldDB" id="A0A928Z5F4"/>
<comment type="caution">
    <text evidence="3">The sequence shown here is derived from an EMBL/GenBank/DDBJ whole genome shotgun (WGS) entry which is preliminary data.</text>
</comment>
<feature type="domain" description="DUF2207" evidence="2">
    <location>
        <begin position="48"/>
        <end position="218"/>
    </location>
</feature>
<dbReference type="InterPro" id="IPR018702">
    <property type="entry name" value="DUF2207"/>
</dbReference>
<dbReference type="EMBL" id="JADEXQ010000124">
    <property type="protein sequence ID" value="MBE9032764.1"/>
    <property type="molecule type" value="Genomic_DNA"/>
</dbReference>
<name>A0A928Z5F4_9CYAN</name>
<evidence type="ECO:0000313" key="3">
    <source>
        <dbReference type="EMBL" id="MBE9032764.1"/>
    </source>
</evidence>
<accession>A0A928Z5F4</accession>
<reference evidence="3" key="1">
    <citation type="submission" date="2020-10" db="EMBL/GenBank/DDBJ databases">
        <authorList>
            <person name="Castelo-Branco R."/>
            <person name="Eusebio N."/>
            <person name="Adriana R."/>
            <person name="Vieira A."/>
            <person name="Brugerolle De Fraissinette N."/>
            <person name="Rezende De Castro R."/>
            <person name="Schneider M.P."/>
            <person name="Vasconcelos V."/>
            <person name="Leao P.N."/>
        </authorList>
    </citation>
    <scope>NUCLEOTIDE SEQUENCE</scope>
    <source>
        <strain evidence="3">LEGE 11480</strain>
    </source>
</reference>
<feature type="non-terminal residue" evidence="3">
    <location>
        <position position="307"/>
    </location>
</feature>
<sequence length="307" mass="33919">MRFPTPLCQRQPKSRWLRLGGLSCILSLCLSGMPIALAQTPFYWDFINVDIDVQTNGDMLVTETQKYVFTADHTNNRFRYIPLDKADAIDQISVTEAGKPVQQVIVGHQKHQRWISWQHPLKAPGAKTFTLKYRVVGGLHVLSDRTEVNWKALFADRTAPIKQSRVIVRLPERLANQIQSYRSYGAATTARQFNDRTIAFTLKQPLPAKAALGVKVAFPNHILNLPTPQWQAAPINTKQQSWQKILPIIIGGLMTPFGLIALLLGWSRIFVDSPRESGGDGINGNIHSGGSSYGGGGNYGGSGFDGG</sequence>
<feature type="transmembrane region" description="Helical" evidence="1">
    <location>
        <begin position="245"/>
        <end position="266"/>
    </location>
</feature>
<protein>
    <submittedName>
        <fullName evidence="3">DUF2207 domain-containing protein</fullName>
    </submittedName>
</protein>
<evidence type="ECO:0000256" key="1">
    <source>
        <dbReference type="SAM" id="Phobius"/>
    </source>
</evidence>